<accession>A0ABU8FIG1</accession>
<feature type="domain" description="YokE-like PH" evidence="1">
    <location>
        <begin position="12"/>
        <end position="112"/>
    </location>
</feature>
<sequence length="121" mass="14434">MSTLRDTVKNLLHEDETILYHTQCSLSLFLHKGPSVPGVILTTNKRLLFIYKEKDTSNPTRYEEYIYKHIEEVKEHPYFFSFHIAIYYNNDWVQFRDIYDKNARKQLCSIIQKQVTSSPIS</sequence>
<dbReference type="Proteomes" id="UP001372526">
    <property type="component" value="Unassembled WGS sequence"/>
</dbReference>
<dbReference type="RefSeq" id="WP_336473013.1">
    <property type="nucleotide sequence ID" value="NZ_JBAWSX010000008.1"/>
</dbReference>
<evidence type="ECO:0000313" key="2">
    <source>
        <dbReference type="EMBL" id="MEI4802484.1"/>
    </source>
</evidence>
<dbReference type="Gene3D" id="2.30.29.50">
    <property type="entry name" value="Bacterial Pleckstrin homology domain"/>
    <property type="match status" value="1"/>
</dbReference>
<keyword evidence="3" id="KW-1185">Reference proteome</keyword>
<proteinExistence type="predicted"/>
<dbReference type="InterPro" id="IPR039519">
    <property type="entry name" value="YokE-like_PH"/>
</dbReference>
<dbReference type="Pfam" id="PF14470">
    <property type="entry name" value="bPH_3"/>
    <property type="match status" value="1"/>
</dbReference>
<organism evidence="2 3">
    <name type="scientific">Bacillus bruguierae</name>
    <dbReference type="NCBI Taxonomy" id="3127667"/>
    <lineage>
        <taxon>Bacteria</taxon>
        <taxon>Bacillati</taxon>
        <taxon>Bacillota</taxon>
        <taxon>Bacilli</taxon>
        <taxon>Bacillales</taxon>
        <taxon>Bacillaceae</taxon>
        <taxon>Bacillus</taxon>
    </lineage>
</organism>
<dbReference type="InterPro" id="IPR037063">
    <property type="entry name" value="PHb_sf"/>
</dbReference>
<comment type="caution">
    <text evidence="2">The sequence shown here is derived from an EMBL/GenBank/DDBJ whole genome shotgun (WGS) entry which is preliminary data.</text>
</comment>
<gene>
    <name evidence="2" type="ORF">WAZ07_14385</name>
</gene>
<reference evidence="2 3" key="1">
    <citation type="submission" date="2024-01" db="EMBL/GenBank/DDBJ databases">
        <title>Seven novel Bacillus-like species.</title>
        <authorList>
            <person name="Liu G."/>
        </authorList>
    </citation>
    <scope>NUCLEOTIDE SEQUENCE [LARGE SCALE GENOMIC DNA]</scope>
    <source>
        <strain evidence="2 3">FJAT-51639</strain>
    </source>
</reference>
<protein>
    <submittedName>
        <fullName evidence="2">PH domain-containing protein</fullName>
    </submittedName>
</protein>
<name>A0ABU8FIG1_9BACI</name>
<evidence type="ECO:0000259" key="1">
    <source>
        <dbReference type="Pfam" id="PF14470"/>
    </source>
</evidence>
<dbReference type="EMBL" id="JBAWSX010000008">
    <property type="protein sequence ID" value="MEI4802484.1"/>
    <property type="molecule type" value="Genomic_DNA"/>
</dbReference>
<evidence type="ECO:0000313" key="3">
    <source>
        <dbReference type="Proteomes" id="UP001372526"/>
    </source>
</evidence>